<dbReference type="InterPro" id="IPR004241">
    <property type="entry name" value="Atg8-like"/>
</dbReference>
<proteinExistence type="inferred from homology"/>
<keyword evidence="5" id="KW-0472">Membrane</keyword>
<comment type="similarity">
    <text evidence="2 10">Belongs to the ATG8 family.</text>
</comment>
<accession>A0A336MTT7</accession>
<sequence>MWSPGQKQVHGVMQNDGGQAVSNTIRRDEALAIRLKFPTKVPIIVERYHKENDLPVLDKKKFLVPEEVTLSQFLGIIRNRMKIGPSKALFLLINNRTMISISRTVGEIYEEYKEIDGFLYVTYASQEVFG</sequence>
<protein>
    <submittedName>
        <fullName evidence="11">CSON005060 protein</fullName>
    </submittedName>
</protein>
<evidence type="ECO:0000256" key="2">
    <source>
        <dbReference type="ARBA" id="ARBA00007293"/>
    </source>
</evidence>
<name>A0A336MTT7_CULSO</name>
<comment type="subcellular location">
    <subcellularLocation>
        <location evidence="1">Cytoplasmic vesicle</location>
        <location evidence="1">Autophagosome</location>
    </subcellularLocation>
    <subcellularLocation>
        <location evidence="8">Endomembrane system</location>
        <topology evidence="8">Lipid-anchor</topology>
    </subcellularLocation>
</comment>
<feature type="lipid moiety-binding region" description="Phosphatidylserine amidated glycine; alternate" evidence="9">
    <location>
        <position position="130"/>
    </location>
</feature>
<dbReference type="InterPro" id="IPR029071">
    <property type="entry name" value="Ubiquitin-like_domsf"/>
</dbReference>
<dbReference type="PANTHER" id="PTHR10969">
    <property type="entry name" value="MICROTUBULE-ASSOCIATED PROTEINS 1A/1B LIGHT CHAIN 3-RELATED"/>
    <property type="match status" value="1"/>
</dbReference>
<dbReference type="VEuPathDB" id="VectorBase:CSON005060"/>
<dbReference type="GO" id="GO:0016236">
    <property type="term" value="P:macroautophagy"/>
    <property type="evidence" value="ECO:0007669"/>
    <property type="project" value="UniProtKB-ARBA"/>
</dbReference>
<dbReference type="FunFam" id="3.10.20.90:FF:000149">
    <property type="entry name" value="microtubule-associated proteins 1A/1B light chain 3C"/>
    <property type="match status" value="1"/>
</dbReference>
<evidence type="ECO:0000256" key="6">
    <source>
        <dbReference type="ARBA" id="ARBA00023288"/>
    </source>
</evidence>
<dbReference type="AlphaFoldDB" id="A0A336MTT7"/>
<evidence type="ECO:0000256" key="7">
    <source>
        <dbReference type="ARBA" id="ARBA00023329"/>
    </source>
</evidence>
<dbReference type="GO" id="GO:0005776">
    <property type="term" value="C:autophagosome"/>
    <property type="evidence" value="ECO:0007669"/>
    <property type="project" value="UniProtKB-SubCell"/>
</dbReference>
<evidence type="ECO:0000256" key="3">
    <source>
        <dbReference type="ARBA" id="ARBA00022490"/>
    </source>
</evidence>
<dbReference type="GO" id="GO:0012505">
    <property type="term" value="C:endomembrane system"/>
    <property type="evidence" value="ECO:0007669"/>
    <property type="project" value="UniProtKB-SubCell"/>
</dbReference>
<dbReference type="GO" id="GO:0031410">
    <property type="term" value="C:cytoplasmic vesicle"/>
    <property type="evidence" value="ECO:0007669"/>
    <property type="project" value="UniProtKB-KW"/>
</dbReference>
<evidence type="ECO:0000256" key="8">
    <source>
        <dbReference type="ARBA" id="ARBA00037868"/>
    </source>
</evidence>
<dbReference type="Gene3D" id="3.10.20.90">
    <property type="entry name" value="Phosphatidylinositol 3-kinase Catalytic Subunit, Chain A, domain 1"/>
    <property type="match status" value="1"/>
</dbReference>
<evidence type="ECO:0000256" key="10">
    <source>
        <dbReference type="RuleBase" id="RU004384"/>
    </source>
</evidence>
<organism evidence="11">
    <name type="scientific">Culicoides sonorensis</name>
    <name type="common">Biting midge</name>
    <dbReference type="NCBI Taxonomy" id="179676"/>
    <lineage>
        <taxon>Eukaryota</taxon>
        <taxon>Metazoa</taxon>
        <taxon>Ecdysozoa</taxon>
        <taxon>Arthropoda</taxon>
        <taxon>Hexapoda</taxon>
        <taxon>Insecta</taxon>
        <taxon>Pterygota</taxon>
        <taxon>Neoptera</taxon>
        <taxon>Endopterygota</taxon>
        <taxon>Diptera</taxon>
        <taxon>Nematocera</taxon>
        <taxon>Chironomoidea</taxon>
        <taxon>Ceratopogonidae</taxon>
        <taxon>Ceratopogoninae</taxon>
        <taxon>Culicoides</taxon>
        <taxon>Monoculicoides</taxon>
    </lineage>
</organism>
<evidence type="ECO:0000256" key="9">
    <source>
        <dbReference type="PIRSR" id="PIRSR604241-50"/>
    </source>
</evidence>
<dbReference type="Pfam" id="PF02991">
    <property type="entry name" value="ATG8"/>
    <property type="match status" value="1"/>
</dbReference>
<dbReference type="GO" id="GO:0006950">
    <property type="term" value="P:response to stress"/>
    <property type="evidence" value="ECO:0007669"/>
    <property type="project" value="UniProtKB-ARBA"/>
</dbReference>
<reference evidence="11" key="1">
    <citation type="submission" date="2018-07" db="EMBL/GenBank/DDBJ databases">
        <authorList>
            <person name="Quirk P.G."/>
            <person name="Krulwich T.A."/>
        </authorList>
    </citation>
    <scope>NUCLEOTIDE SEQUENCE</scope>
</reference>
<keyword evidence="3" id="KW-0963">Cytoplasm</keyword>
<dbReference type="EMBL" id="UFQT01002045">
    <property type="protein sequence ID" value="SSX32509.1"/>
    <property type="molecule type" value="Genomic_DNA"/>
</dbReference>
<dbReference type="SUPFAM" id="SSF54236">
    <property type="entry name" value="Ubiquitin-like"/>
    <property type="match status" value="1"/>
</dbReference>
<gene>
    <name evidence="11" type="primary">CSON005060</name>
</gene>
<evidence type="ECO:0000256" key="5">
    <source>
        <dbReference type="ARBA" id="ARBA00023136"/>
    </source>
</evidence>
<keyword evidence="7" id="KW-0968">Cytoplasmic vesicle</keyword>
<evidence type="ECO:0000313" key="11">
    <source>
        <dbReference type="EMBL" id="SSX32509.1"/>
    </source>
</evidence>
<keyword evidence="4 10" id="KW-0072">Autophagy</keyword>
<evidence type="ECO:0000256" key="4">
    <source>
        <dbReference type="ARBA" id="ARBA00023006"/>
    </source>
</evidence>
<evidence type="ECO:0000256" key="1">
    <source>
        <dbReference type="ARBA" id="ARBA00004419"/>
    </source>
</evidence>
<keyword evidence="6 9" id="KW-0449">Lipoprotein</keyword>